<reference evidence="2" key="1">
    <citation type="submission" date="2018-08" db="EMBL/GenBank/DDBJ databases">
        <authorList>
            <person name="Guldener U."/>
        </authorList>
    </citation>
    <scope>NUCLEOTIDE SEQUENCE</scope>
    <source>
        <strain evidence="2">UB2</strain>
    </source>
</reference>
<feature type="region of interest" description="Disordered" evidence="1">
    <location>
        <begin position="1"/>
        <end position="45"/>
    </location>
</feature>
<evidence type="ECO:0000313" key="3">
    <source>
        <dbReference type="Proteomes" id="UP000658997"/>
    </source>
</evidence>
<feature type="compositionally biased region" description="Low complexity" evidence="1">
    <location>
        <begin position="386"/>
        <end position="409"/>
    </location>
</feature>
<gene>
    <name evidence="2" type="ORF">UBRO2_05225</name>
</gene>
<feature type="region of interest" description="Disordered" evidence="1">
    <location>
        <begin position="126"/>
        <end position="151"/>
    </location>
</feature>
<feature type="region of interest" description="Disordered" evidence="1">
    <location>
        <begin position="301"/>
        <end position="323"/>
    </location>
</feature>
<sequence length="527" mass="55853">MVSLPRFFHSTTPDGTVATPTSPSIQPLAVGNTSNMSRHSSNLLPALGSPGSLKAVFNGPDPRDSTMTDEYVDEIVPDFVQCSIMGSNTPFGRRSRLDDSAGEGLRRNVLVRNAMLSSLERERRQIAEEASLSSPPATTLTLDKSNPHDDVDDEAQFFEDLLSELSGSEYSSPASSMLEPVAHTSAVTSHIVLKSTEANDEEDFVQLEANLPGESLYTNDTTPLAAPAAITEARDEATVNKVPQTLVDSCSSAFSVAPVGGDSGFTDDVSRPASAASCCTGYPNVCPYPAVSSYVGGSSEELPALIDDDDSDAEEDDDDEAGEVDGADQAVQDFAQAVEAVIQPALLSPDRDASRSRPLSPVTSPVHSVCVDYTTFRDQLSPEPSRPTSPISSASSKGDGDGPSPLLLPSDLGALPSIAELSLQLPIASGADLLARPSRALAGAWFDHHKVDTSSHASTSADRIHWTTSPATYFRSGPATSSTSTLTDFQQHQHHHHRLADTHCTSSYPSVAPSDLADHNIVVHWSR</sequence>
<organism evidence="2 3">
    <name type="scientific">Ustilago bromivora</name>
    <dbReference type="NCBI Taxonomy" id="307758"/>
    <lineage>
        <taxon>Eukaryota</taxon>
        <taxon>Fungi</taxon>
        <taxon>Dikarya</taxon>
        <taxon>Basidiomycota</taxon>
        <taxon>Ustilaginomycotina</taxon>
        <taxon>Ustilaginomycetes</taxon>
        <taxon>Ustilaginales</taxon>
        <taxon>Ustilaginaceae</taxon>
        <taxon>Ustilago</taxon>
    </lineage>
</organism>
<name>A0A8H8QRK3_9BASI</name>
<dbReference type="AlphaFoldDB" id="A0A8H8QRK3"/>
<comment type="caution">
    <text evidence="2">The sequence shown here is derived from an EMBL/GenBank/DDBJ whole genome shotgun (WGS) entry which is preliminary data.</text>
</comment>
<keyword evidence="3" id="KW-1185">Reference proteome</keyword>
<feature type="compositionally biased region" description="Polar residues" evidence="1">
    <location>
        <begin position="9"/>
        <end position="43"/>
    </location>
</feature>
<feature type="region of interest" description="Disordered" evidence="1">
    <location>
        <begin position="377"/>
        <end position="409"/>
    </location>
</feature>
<evidence type="ECO:0000313" key="2">
    <source>
        <dbReference type="EMBL" id="SYW83536.1"/>
    </source>
</evidence>
<dbReference type="EMBL" id="ULHB01000151">
    <property type="protein sequence ID" value="SYW83536.1"/>
    <property type="molecule type" value="Genomic_DNA"/>
</dbReference>
<dbReference type="Proteomes" id="UP000658997">
    <property type="component" value="Unassembled WGS sequence"/>
</dbReference>
<accession>A0A8H8QRK3</accession>
<protein>
    <submittedName>
        <fullName evidence="2">Uncharacterized protein</fullName>
    </submittedName>
</protein>
<feature type="compositionally biased region" description="Acidic residues" evidence="1">
    <location>
        <begin position="306"/>
        <end position="323"/>
    </location>
</feature>
<proteinExistence type="predicted"/>
<evidence type="ECO:0000256" key="1">
    <source>
        <dbReference type="SAM" id="MobiDB-lite"/>
    </source>
</evidence>
<feature type="compositionally biased region" description="Polar residues" evidence="1">
    <location>
        <begin position="131"/>
        <end position="144"/>
    </location>
</feature>